<dbReference type="RefSeq" id="WP_091976054.1">
    <property type="nucleotide sequence ID" value="NZ_CAUWDX010000003.1"/>
</dbReference>
<protein>
    <recommendedName>
        <fullName evidence="4">GRAM domain-containing protein</fullName>
    </recommendedName>
</protein>
<evidence type="ECO:0000313" key="2">
    <source>
        <dbReference type="EMBL" id="SEN87069.1"/>
    </source>
</evidence>
<evidence type="ECO:0000313" key="3">
    <source>
        <dbReference type="Proteomes" id="UP000199512"/>
    </source>
</evidence>
<evidence type="ECO:0008006" key="4">
    <source>
        <dbReference type="Google" id="ProtNLM"/>
    </source>
</evidence>
<dbReference type="EMBL" id="FODF01000021">
    <property type="protein sequence ID" value="SEN87069.1"/>
    <property type="molecule type" value="Genomic_DNA"/>
</dbReference>
<keyword evidence="1" id="KW-1133">Transmembrane helix</keyword>
<name>A0A1H8K228_9FIRM</name>
<organism evidence="2 3">
    <name type="scientific">Peptostreptococcus russellii</name>
    <dbReference type="NCBI Taxonomy" id="215200"/>
    <lineage>
        <taxon>Bacteria</taxon>
        <taxon>Bacillati</taxon>
        <taxon>Bacillota</taxon>
        <taxon>Clostridia</taxon>
        <taxon>Peptostreptococcales</taxon>
        <taxon>Peptostreptococcaceae</taxon>
        <taxon>Peptostreptococcus</taxon>
    </lineage>
</organism>
<keyword evidence="1" id="KW-0472">Membrane</keyword>
<reference evidence="2 3" key="1">
    <citation type="submission" date="2016-10" db="EMBL/GenBank/DDBJ databases">
        <authorList>
            <person name="de Groot N.N."/>
        </authorList>
    </citation>
    <scope>NUCLEOTIDE SEQUENCE [LARGE SCALE GENOMIC DNA]</scope>
    <source>
        <strain evidence="2 3">Calf135</strain>
    </source>
</reference>
<dbReference type="Gene3D" id="2.30.29.30">
    <property type="entry name" value="Pleckstrin-homology domain (PH domain)/Phosphotyrosine-binding domain (PTB)"/>
    <property type="match status" value="1"/>
</dbReference>
<dbReference type="STRING" id="215200.SAMN05216454_1218"/>
<evidence type="ECO:0000256" key="1">
    <source>
        <dbReference type="SAM" id="Phobius"/>
    </source>
</evidence>
<feature type="transmembrane region" description="Helical" evidence="1">
    <location>
        <begin position="40"/>
        <end position="59"/>
    </location>
</feature>
<dbReference type="AlphaFoldDB" id="A0A1H8K228"/>
<accession>A0A1H8K228</accession>
<keyword evidence="3" id="KW-1185">Reference proteome</keyword>
<dbReference type="OrthoDB" id="1751216at2"/>
<gene>
    <name evidence="2" type="ORF">SAMN05216454_1218</name>
</gene>
<dbReference type="InterPro" id="IPR011993">
    <property type="entry name" value="PH-like_dom_sf"/>
</dbReference>
<sequence>MRTSTLKQLLVSILVGLIFGVVLSVSRFAQGGFLAGIGQFLYFFILLGGTFFITGLLFNRRGKDTANMRIFATKMEKEGILVMDEIAEMPIAGKKNIKGWLYLTDSLIIFANTPDAELIEKKAMRIPLSKIIKVETFKPTFITHDGIRLTLKNGQQHDILVGKTQKWVDAIIEEAEKRQRRKIQR</sequence>
<dbReference type="Proteomes" id="UP000199512">
    <property type="component" value="Unassembled WGS sequence"/>
</dbReference>
<keyword evidence="1" id="KW-0812">Transmembrane</keyword>
<proteinExistence type="predicted"/>